<reference evidence="1" key="1">
    <citation type="submission" date="2021-07" db="EMBL/GenBank/DDBJ databases">
        <title>Studies on halocins as antimicrobial molecules from haloarchaea.</title>
        <authorList>
            <person name="Kumar S."/>
            <person name="Khare S.K."/>
        </authorList>
    </citation>
    <scope>NUCLEOTIDE SEQUENCE</scope>
    <source>
        <strain evidence="1">NCIM 5678</strain>
    </source>
</reference>
<protein>
    <submittedName>
        <fullName evidence="1">Uncharacterized protein</fullName>
    </submittedName>
</protein>
<evidence type="ECO:0000313" key="1">
    <source>
        <dbReference type="EMBL" id="UVE49664.1"/>
    </source>
</evidence>
<accession>A0ABY5RBD3</accession>
<organism evidence="1 2">
    <name type="scientific">Haloferax larsenii</name>
    <dbReference type="NCBI Taxonomy" id="302484"/>
    <lineage>
        <taxon>Archaea</taxon>
        <taxon>Methanobacteriati</taxon>
        <taxon>Methanobacteriota</taxon>
        <taxon>Stenosarchaea group</taxon>
        <taxon>Halobacteria</taxon>
        <taxon>Halobacteriales</taxon>
        <taxon>Haloferacaceae</taxon>
        <taxon>Haloferax</taxon>
    </lineage>
</organism>
<dbReference type="EMBL" id="CP078063">
    <property type="protein sequence ID" value="UVE49664.1"/>
    <property type="molecule type" value="Genomic_DNA"/>
</dbReference>
<dbReference type="RefSeq" id="WP_258302090.1">
    <property type="nucleotide sequence ID" value="NZ_CP078063.1"/>
</dbReference>
<sequence>MFLDEKTCPCCGLSLSFAETAAEEYCRMGDEYVYGTSEATYYYAKADHLAFFDYYCFACDIGFQEQDVDTARRQMRLGEYRPMMGTGKTDIALGLAQN</sequence>
<dbReference type="Proteomes" id="UP001058330">
    <property type="component" value="Chromosome"/>
</dbReference>
<evidence type="ECO:0000313" key="2">
    <source>
        <dbReference type="Proteomes" id="UP001058330"/>
    </source>
</evidence>
<gene>
    <name evidence="1" type="ORF">KU306_12190</name>
</gene>
<name>A0ABY5RBD3_HALLR</name>
<proteinExistence type="predicted"/>
<keyword evidence="2" id="KW-1185">Reference proteome</keyword>
<dbReference type="GeneID" id="74529678"/>